<evidence type="ECO:0000259" key="2">
    <source>
        <dbReference type="Pfam" id="PF20237"/>
    </source>
</evidence>
<dbReference type="EMBL" id="KE145361">
    <property type="protein sequence ID" value="EPE31626.1"/>
    <property type="molecule type" value="Genomic_DNA"/>
</dbReference>
<dbReference type="InterPro" id="IPR046529">
    <property type="entry name" value="DUF6594"/>
</dbReference>
<reference evidence="3 4" key="1">
    <citation type="journal article" date="2013" name="BMC Genomics">
        <title>Genomics-driven discovery of the pneumocandin biosynthetic gene cluster in the fungus Glarea lozoyensis.</title>
        <authorList>
            <person name="Chen L."/>
            <person name="Yue Q."/>
            <person name="Zhang X."/>
            <person name="Xiang M."/>
            <person name="Wang C."/>
            <person name="Li S."/>
            <person name="Che Y."/>
            <person name="Ortiz-Lopez F.J."/>
            <person name="Bills G.F."/>
            <person name="Liu X."/>
            <person name="An Z."/>
        </authorList>
    </citation>
    <scope>NUCLEOTIDE SEQUENCE [LARGE SCALE GENOMIC DNA]</scope>
    <source>
        <strain evidence="4">ATCC 20868 / MF5171</strain>
    </source>
</reference>
<keyword evidence="1" id="KW-0812">Transmembrane</keyword>
<keyword evidence="1" id="KW-0472">Membrane</keyword>
<evidence type="ECO:0000256" key="1">
    <source>
        <dbReference type="SAM" id="Phobius"/>
    </source>
</evidence>
<name>S3DHW2_GLAL2</name>
<evidence type="ECO:0000313" key="4">
    <source>
        <dbReference type="Proteomes" id="UP000016922"/>
    </source>
</evidence>
<dbReference type="PANTHER" id="PTHR34502">
    <property type="entry name" value="DUF6594 DOMAIN-CONTAINING PROTEIN-RELATED"/>
    <property type="match status" value="1"/>
</dbReference>
<dbReference type="Pfam" id="PF20237">
    <property type="entry name" value="DUF6594"/>
    <property type="match status" value="1"/>
</dbReference>
<feature type="transmembrane region" description="Helical" evidence="1">
    <location>
        <begin position="240"/>
        <end position="260"/>
    </location>
</feature>
<feature type="domain" description="DUF6594" evidence="2">
    <location>
        <begin position="52"/>
        <end position="302"/>
    </location>
</feature>
<dbReference type="OrthoDB" id="5416037at2759"/>
<dbReference type="Proteomes" id="UP000016922">
    <property type="component" value="Unassembled WGS sequence"/>
</dbReference>
<dbReference type="PANTHER" id="PTHR34502:SF4">
    <property type="entry name" value="DUF6594 DOMAIN-CONTAINING PROTEIN"/>
    <property type="match status" value="1"/>
</dbReference>
<sequence>MASAPSTAADLPGPVGANSSFPILTTGQFQPQLQRSHETQTNTHVGYEDLTYLACADKSFLVVRQFASLHARIILKLQNSLQSLELQLEETEDASHPAGSDPGVYENRSFLRDSNPDRIKILEKIQVALISYDNFINGYHKLSDRPAVTSSDMCGIKAFLEDYPNAIYDKETSFLGHKRDLITVRPVMTNSFRFKIKYIVNCKKFLFKIRGLLCGGSGTDPEAKCAELRWVYDNKIQEKVTALVSMLGLALLIIPLWILGVSMASSSTMNKLILITVLVVVFYLLVAMATTAKLFESFASAAGRIRGGAHGVPSSHFQHNKMMMLFKLCTS</sequence>
<dbReference type="HOGENOM" id="CLU_072636_0_0_1"/>
<keyword evidence="1" id="KW-1133">Transmembrane helix</keyword>
<proteinExistence type="predicted"/>
<dbReference type="KEGG" id="glz:GLAREA_12382"/>
<organism evidence="3 4">
    <name type="scientific">Glarea lozoyensis (strain ATCC 20868 / MF5171)</name>
    <dbReference type="NCBI Taxonomy" id="1116229"/>
    <lineage>
        <taxon>Eukaryota</taxon>
        <taxon>Fungi</taxon>
        <taxon>Dikarya</taxon>
        <taxon>Ascomycota</taxon>
        <taxon>Pezizomycotina</taxon>
        <taxon>Leotiomycetes</taxon>
        <taxon>Helotiales</taxon>
        <taxon>Helotiaceae</taxon>
        <taxon>Glarea</taxon>
    </lineage>
</organism>
<dbReference type="AlphaFoldDB" id="S3DHW2"/>
<dbReference type="RefSeq" id="XP_008081355.1">
    <property type="nucleotide sequence ID" value="XM_008083164.1"/>
</dbReference>
<keyword evidence="4" id="KW-1185">Reference proteome</keyword>
<gene>
    <name evidence="3" type="ORF">GLAREA_12382</name>
</gene>
<protein>
    <recommendedName>
        <fullName evidence="2">DUF6594 domain-containing protein</fullName>
    </recommendedName>
</protein>
<evidence type="ECO:0000313" key="3">
    <source>
        <dbReference type="EMBL" id="EPE31626.1"/>
    </source>
</evidence>
<feature type="transmembrane region" description="Helical" evidence="1">
    <location>
        <begin position="272"/>
        <end position="295"/>
    </location>
</feature>
<accession>S3DHW2</accession>
<dbReference type="GeneID" id="19471423"/>